<dbReference type="Pfam" id="PF00122">
    <property type="entry name" value="E1-E2_ATPase"/>
    <property type="match status" value="1"/>
</dbReference>
<dbReference type="SUPFAM" id="SSF81653">
    <property type="entry name" value="Calcium ATPase, transduction domain A"/>
    <property type="match status" value="1"/>
</dbReference>
<dbReference type="InterPro" id="IPR059000">
    <property type="entry name" value="ATPase_P-type_domA"/>
</dbReference>
<evidence type="ECO:0000256" key="2">
    <source>
        <dbReference type="ARBA" id="ARBA00006024"/>
    </source>
</evidence>
<dbReference type="EC" id="7.2.2.12" evidence="8"/>
<dbReference type="EMBL" id="CP010898">
    <property type="protein sequence ID" value="AJP60116.1"/>
    <property type="molecule type" value="Genomic_DNA"/>
</dbReference>
<evidence type="ECO:0000256" key="4">
    <source>
        <dbReference type="ARBA" id="ARBA00022723"/>
    </source>
</evidence>
<sequence>MRWLNHSRPTLLLALSVLTLAAGALARHTGAVDLVRYLWGLGVVANGLASAVTMIRSLRRRQLGVDVLALLSMSVALLSGEVLVAAIIALMLASGGALEHFAQSRAHRQMTALLARAPTHATRFEDGQWRQVDLDAIRAGDRLLVRPGDAVPVDGTLVMPAELDESTLTGESATRHRAVPDAVQSGVLNAGASFEMVARASAANSTFSGIVRMVGTALTERSAPARMADRYAVAFVGFTLLLAGASWWMSGDARRGLSVLVVATPCPLLLAVPVAIASGMSRCAMRGILIKEGGALERLAQADTLLIDKTGTLTSGCARLADMECDPRFRPETVLGLAGSLAQASSHTSARAIARAARDQGIALQSPDAVTETAGAGIDGRIGQHVLSIGSACHVLGSAGVPAWSKEFAKRIGYDGASPVFVGVDGALAAVLHLVDSPRPETPRALRLLREAGLRRQAMLTGDSRDAAEAMGALLGITEVHARLSPAEKLAAVRRACADGKVVMVGDGINDAPALAVADVGVSLGAHGAAASAEAADIVLLVDRLDRLVVALGIAHRTRRIALHSVALGIGLSLTAMLAATLGWLPPLAGAVLQEVIDVLAIANALRALTAGANEAAPRLPKSDAQRLIAEHAELAPVMNRVRTTADELAHLRRDQVKCALQALHQALTELVVPHERRDDTQRYPDIARLLGGDDPLAAMSGMHREIFRMVALLGRIIADMPANGPNALTIRQLQRLLYGLDALMRLHCAQEDELYYA</sequence>
<evidence type="ECO:0000256" key="3">
    <source>
        <dbReference type="ARBA" id="ARBA00022692"/>
    </source>
</evidence>
<dbReference type="SUPFAM" id="SSF56784">
    <property type="entry name" value="HAD-like"/>
    <property type="match status" value="1"/>
</dbReference>
<keyword evidence="14" id="KW-1185">Reference proteome</keyword>
<keyword evidence="7 10" id="KW-0472">Membrane</keyword>
<feature type="transmembrane region" description="Helical" evidence="10">
    <location>
        <begin position="231"/>
        <end position="250"/>
    </location>
</feature>
<proteinExistence type="inferred from homology"/>
<accession>A0ABM5T556</accession>
<dbReference type="NCBIfam" id="TIGR01494">
    <property type="entry name" value="ATPase_P-type"/>
    <property type="match status" value="2"/>
</dbReference>
<dbReference type="PANTHER" id="PTHR48085">
    <property type="entry name" value="CADMIUM/ZINC-TRANSPORTING ATPASE HMA2-RELATED"/>
    <property type="match status" value="1"/>
</dbReference>
<dbReference type="SUPFAM" id="SSF81665">
    <property type="entry name" value="Calcium ATPase, transmembrane domain M"/>
    <property type="match status" value="1"/>
</dbReference>
<dbReference type="InterPro" id="IPR008250">
    <property type="entry name" value="ATPase_P-typ_transduc_dom_A_sf"/>
</dbReference>
<evidence type="ECO:0000313" key="13">
    <source>
        <dbReference type="EMBL" id="AJP60116.1"/>
    </source>
</evidence>
<dbReference type="NCBIfam" id="TIGR01525">
    <property type="entry name" value="ATPase-IB_hvy"/>
    <property type="match status" value="1"/>
</dbReference>
<evidence type="ECO:0000313" key="14">
    <source>
        <dbReference type="Proteomes" id="UP000035085"/>
    </source>
</evidence>
<geneLocation type="plasmid" evidence="13 14">
    <name>pPV15</name>
</geneLocation>
<feature type="transmembrane region" description="Helical" evidence="10">
    <location>
        <begin position="256"/>
        <end position="276"/>
    </location>
</feature>
<dbReference type="Gene3D" id="2.70.150.10">
    <property type="entry name" value="Calcium-transporting ATPase, cytoplasmic transduction domain A"/>
    <property type="match status" value="1"/>
</dbReference>
<dbReference type="Proteomes" id="UP000035085">
    <property type="component" value="Plasmid pPV15"/>
</dbReference>
<keyword evidence="10" id="KW-1003">Cell membrane</keyword>
<dbReference type="SFLD" id="SFLDF00027">
    <property type="entry name" value="p-type_atpase"/>
    <property type="match status" value="1"/>
</dbReference>
<keyword evidence="6 10" id="KW-1133">Transmembrane helix</keyword>
<gene>
    <name evidence="13" type="ORF">UC34_24645</name>
</gene>
<feature type="transmembrane region" description="Helical" evidence="10">
    <location>
        <begin position="561"/>
        <end position="585"/>
    </location>
</feature>
<reference evidence="14" key="1">
    <citation type="submission" date="2015-02" db="EMBL/GenBank/DDBJ databases">
        <title>Complete Genome Sequencing of Pandoraea vervacti NS15 sp. nov.</title>
        <authorList>
            <person name="Chan K.-G."/>
        </authorList>
    </citation>
    <scope>NUCLEOTIDE SEQUENCE [LARGE SCALE GENOMIC DNA]</scope>
    <source>
        <strain evidence="14">NS15</strain>
        <plasmid evidence="14">pPV15</plasmid>
    </source>
</reference>
<name>A0ABM5T556_9BURK</name>
<organism evidence="13 14">
    <name type="scientific">Pandoraea vervacti</name>
    <dbReference type="NCBI Taxonomy" id="656178"/>
    <lineage>
        <taxon>Bacteria</taxon>
        <taxon>Pseudomonadati</taxon>
        <taxon>Pseudomonadota</taxon>
        <taxon>Betaproteobacteria</taxon>
        <taxon>Burkholderiales</taxon>
        <taxon>Burkholderiaceae</taxon>
        <taxon>Pandoraea</taxon>
    </lineage>
</organism>
<dbReference type="PROSITE" id="PS00154">
    <property type="entry name" value="ATPASE_E1_E2"/>
    <property type="match status" value="1"/>
</dbReference>
<evidence type="ECO:0000256" key="1">
    <source>
        <dbReference type="ARBA" id="ARBA00004370"/>
    </source>
</evidence>
<dbReference type="InterPro" id="IPR023299">
    <property type="entry name" value="ATPase_P-typ_cyto_dom_N"/>
</dbReference>
<feature type="domain" description="P-type ATPase A" evidence="11">
    <location>
        <begin position="117"/>
        <end position="214"/>
    </location>
</feature>
<dbReference type="Pfam" id="PF01814">
    <property type="entry name" value="Hemerythrin"/>
    <property type="match status" value="1"/>
</dbReference>
<protein>
    <recommendedName>
        <fullName evidence="8">P-type Zn(2+) transporter</fullName>
        <ecNumber evidence="8">7.2.2.12</ecNumber>
    </recommendedName>
</protein>
<dbReference type="InterPro" id="IPR027256">
    <property type="entry name" value="P-typ_ATPase_IB"/>
</dbReference>
<feature type="transmembrane region" description="Helical" evidence="10">
    <location>
        <begin position="36"/>
        <end position="55"/>
    </location>
</feature>
<keyword evidence="10" id="KW-0547">Nucleotide-binding</keyword>
<comment type="similarity">
    <text evidence="2 10">Belongs to the cation transport ATPase (P-type) (TC 3.A.3) family. Type IB subfamily.</text>
</comment>
<dbReference type="InterPro" id="IPR051014">
    <property type="entry name" value="Cation_Transport_ATPase_IB"/>
</dbReference>
<keyword evidence="3 10" id="KW-0812">Transmembrane</keyword>
<evidence type="ECO:0000259" key="12">
    <source>
        <dbReference type="Pfam" id="PF01814"/>
    </source>
</evidence>
<dbReference type="InterPro" id="IPR018303">
    <property type="entry name" value="ATPase_P-typ_P_site"/>
</dbReference>
<evidence type="ECO:0000259" key="11">
    <source>
        <dbReference type="Pfam" id="PF00122"/>
    </source>
</evidence>
<keyword evidence="10" id="KW-0067">ATP-binding</keyword>
<dbReference type="Gene3D" id="3.40.1110.10">
    <property type="entry name" value="Calcium-transporting ATPase, cytoplasmic domain N"/>
    <property type="match status" value="1"/>
</dbReference>
<dbReference type="SFLD" id="SFLDG00002">
    <property type="entry name" value="C1.7:_P-type_atpase_like"/>
    <property type="match status" value="1"/>
</dbReference>
<evidence type="ECO:0000256" key="9">
    <source>
        <dbReference type="ARBA" id="ARBA00047308"/>
    </source>
</evidence>
<feature type="transmembrane region" description="Helical" evidence="10">
    <location>
        <begin position="67"/>
        <end position="93"/>
    </location>
</feature>
<dbReference type="SFLD" id="SFLDS00003">
    <property type="entry name" value="Haloacid_Dehalogenase"/>
    <property type="match status" value="1"/>
</dbReference>
<feature type="domain" description="Hemerythrin-like" evidence="12">
    <location>
        <begin position="627"/>
        <end position="757"/>
    </location>
</feature>
<dbReference type="InterPro" id="IPR036412">
    <property type="entry name" value="HAD-like_sf"/>
</dbReference>
<keyword evidence="5" id="KW-1278">Translocase</keyword>
<keyword evidence="4 10" id="KW-0479">Metal-binding</keyword>
<dbReference type="InterPro" id="IPR023214">
    <property type="entry name" value="HAD_sf"/>
</dbReference>
<evidence type="ECO:0000256" key="6">
    <source>
        <dbReference type="ARBA" id="ARBA00022989"/>
    </source>
</evidence>
<dbReference type="PRINTS" id="PR00119">
    <property type="entry name" value="CATATPASE"/>
</dbReference>
<dbReference type="InterPro" id="IPR001757">
    <property type="entry name" value="P_typ_ATPase"/>
</dbReference>
<comment type="subcellular location">
    <subcellularLocation>
        <location evidence="10">Cell membrane</location>
    </subcellularLocation>
    <subcellularLocation>
        <location evidence="1">Membrane</location>
    </subcellularLocation>
</comment>
<dbReference type="InterPro" id="IPR023298">
    <property type="entry name" value="ATPase_P-typ_TM_dom_sf"/>
</dbReference>
<dbReference type="Pfam" id="PF00702">
    <property type="entry name" value="Hydrolase"/>
    <property type="match status" value="1"/>
</dbReference>
<dbReference type="InterPro" id="IPR012312">
    <property type="entry name" value="Hemerythrin-like"/>
</dbReference>
<keyword evidence="13" id="KW-0614">Plasmid</keyword>
<evidence type="ECO:0000256" key="8">
    <source>
        <dbReference type="ARBA" id="ARBA00039097"/>
    </source>
</evidence>
<dbReference type="Gene3D" id="1.20.120.520">
    <property type="entry name" value="nmb1532 protein domain like"/>
    <property type="match status" value="1"/>
</dbReference>
<dbReference type="InterPro" id="IPR044492">
    <property type="entry name" value="P_typ_ATPase_HD_dom"/>
</dbReference>
<dbReference type="RefSeq" id="WP_044458655.1">
    <property type="nucleotide sequence ID" value="NZ_CP010898.2"/>
</dbReference>
<evidence type="ECO:0000256" key="7">
    <source>
        <dbReference type="ARBA" id="ARBA00023136"/>
    </source>
</evidence>
<dbReference type="Gene3D" id="3.40.50.1000">
    <property type="entry name" value="HAD superfamily/HAD-like"/>
    <property type="match status" value="1"/>
</dbReference>
<evidence type="ECO:0000256" key="5">
    <source>
        <dbReference type="ARBA" id="ARBA00022967"/>
    </source>
</evidence>
<dbReference type="PANTHER" id="PTHR48085:SF5">
    <property type="entry name" value="CADMIUM_ZINC-TRANSPORTING ATPASE HMA4-RELATED"/>
    <property type="match status" value="1"/>
</dbReference>
<evidence type="ECO:0000256" key="10">
    <source>
        <dbReference type="RuleBase" id="RU362081"/>
    </source>
</evidence>
<comment type="catalytic activity">
    <reaction evidence="9">
        <text>Zn(2+)(in) + ATP + H2O = Zn(2+)(out) + ADP + phosphate + H(+)</text>
        <dbReference type="Rhea" id="RHEA:20621"/>
        <dbReference type="ChEBI" id="CHEBI:15377"/>
        <dbReference type="ChEBI" id="CHEBI:15378"/>
        <dbReference type="ChEBI" id="CHEBI:29105"/>
        <dbReference type="ChEBI" id="CHEBI:30616"/>
        <dbReference type="ChEBI" id="CHEBI:43474"/>
        <dbReference type="ChEBI" id="CHEBI:456216"/>
        <dbReference type="EC" id="7.2.2.12"/>
    </reaction>
</comment>